<organism evidence="8 9">
    <name type="scientific">Aquicella lusitana</name>
    <dbReference type="NCBI Taxonomy" id="254246"/>
    <lineage>
        <taxon>Bacteria</taxon>
        <taxon>Pseudomonadati</taxon>
        <taxon>Pseudomonadota</taxon>
        <taxon>Gammaproteobacteria</taxon>
        <taxon>Legionellales</taxon>
        <taxon>Coxiellaceae</taxon>
        <taxon>Aquicella</taxon>
    </lineage>
</organism>
<evidence type="ECO:0000256" key="1">
    <source>
        <dbReference type="ARBA" id="ARBA00022723"/>
    </source>
</evidence>
<evidence type="ECO:0000256" key="6">
    <source>
        <dbReference type="NCBIfam" id="TIGR01227"/>
    </source>
</evidence>
<protein>
    <recommendedName>
        <fullName evidence="5 6">Formimidoylglutamase</fullName>
        <ecNumber evidence="5 6">3.5.3.8</ecNumber>
    </recommendedName>
    <alternativeName>
        <fullName evidence="5">Formiminoglutamase</fullName>
    </alternativeName>
    <alternativeName>
        <fullName evidence="5">Formiminoglutamate hydrolase</fullName>
    </alternativeName>
</protein>
<dbReference type="EMBL" id="QQAX01000002">
    <property type="protein sequence ID" value="RDI48701.1"/>
    <property type="molecule type" value="Genomic_DNA"/>
</dbReference>
<dbReference type="PIRSF" id="PIRSF036979">
    <property type="entry name" value="Arginase"/>
    <property type="match status" value="1"/>
</dbReference>
<dbReference type="PROSITE" id="PS51409">
    <property type="entry name" value="ARGINASE_2"/>
    <property type="match status" value="1"/>
</dbReference>
<dbReference type="InterPro" id="IPR006035">
    <property type="entry name" value="Ureohydrolase"/>
</dbReference>
<dbReference type="Proteomes" id="UP000254720">
    <property type="component" value="Unassembled WGS sequence"/>
</dbReference>
<dbReference type="InterPro" id="IPR005923">
    <property type="entry name" value="HutG"/>
</dbReference>
<dbReference type="GO" id="GO:0030145">
    <property type="term" value="F:manganese ion binding"/>
    <property type="evidence" value="ECO:0007669"/>
    <property type="project" value="UniProtKB-UniRule"/>
</dbReference>
<evidence type="ECO:0000256" key="2">
    <source>
        <dbReference type="ARBA" id="ARBA00022801"/>
    </source>
</evidence>
<keyword evidence="4" id="KW-0464">Manganese</keyword>
<dbReference type="PANTHER" id="PTHR11358:SF35">
    <property type="entry name" value="FORMIMIDOYLGLUTAMASE"/>
    <property type="match status" value="1"/>
</dbReference>
<dbReference type="PRINTS" id="PR00116">
    <property type="entry name" value="ARGINASE"/>
</dbReference>
<dbReference type="EC" id="3.5.3.8" evidence="5 6"/>
<comment type="caution">
    <text evidence="8">The sequence shown here is derived from an EMBL/GenBank/DDBJ whole genome shotgun (WGS) entry which is preliminary data.</text>
</comment>
<dbReference type="GO" id="GO:0050415">
    <property type="term" value="F:formimidoylglutamase activity"/>
    <property type="evidence" value="ECO:0007669"/>
    <property type="project" value="UniProtKB-UniRule"/>
</dbReference>
<comment type="pathway">
    <text evidence="5">Amino-acid degradation; L-histidine degradation into L-glutamate; L-glutamate from N-formimidoyl-L-glutamate (hydrolase route): step 1/1.</text>
</comment>
<evidence type="ECO:0000256" key="4">
    <source>
        <dbReference type="ARBA" id="ARBA00023211"/>
    </source>
</evidence>
<dbReference type="GO" id="GO:0008783">
    <property type="term" value="F:agmatinase activity"/>
    <property type="evidence" value="ECO:0007669"/>
    <property type="project" value="TreeGrafter"/>
</dbReference>
<keyword evidence="9" id="KW-1185">Reference proteome</keyword>
<comment type="caution">
    <text evidence="5">Lacks conserved residue(s) required for the propagation of feature annotation.</text>
</comment>
<dbReference type="HAMAP" id="MF_00737">
    <property type="entry name" value="Formimidoylglutam"/>
    <property type="match status" value="1"/>
</dbReference>
<sequence length="331" mass="37356">MNWESRYLPPDPTIWQGRVDIPDDSCFYQHIQPLNLLTQKLEKASALTFAIVGFKCDEGVARDLGRTGAFEGPTAIRHRLAKLPVQNTEIICYDAGNIICTDHDLEASQQALADMVAMLLEHNIRPIIIGGGHELAWGHYQGISKVYPATKRLGIISFDAHFDLNPLQPSHRGSATTSFFQIAEAHQAEKRHFDYNCIGIQHVGNIRQSFDIAKQYKVKLILADEMHQGLQEKCIDFVDRVIDENDIVYMSISLDVFSPAFAPGVSTIQPLGLNPWHVIPIIRQAANSGKMISYDIAEHVPRYDIDHRTAKLAATLIYEIIHHHSKHPRIW</sequence>
<dbReference type="NCBIfam" id="TIGR01227">
    <property type="entry name" value="hutG"/>
    <property type="match status" value="1"/>
</dbReference>
<dbReference type="InterPro" id="IPR023696">
    <property type="entry name" value="Ureohydrolase_dom_sf"/>
</dbReference>
<evidence type="ECO:0000313" key="9">
    <source>
        <dbReference type="Proteomes" id="UP000254720"/>
    </source>
</evidence>
<keyword evidence="1" id="KW-0479">Metal-binding</keyword>
<reference evidence="8 9" key="1">
    <citation type="submission" date="2018-07" db="EMBL/GenBank/DDBJ databases">
        <title>Genomic Encyclopedia of Type Strains, Phase IV (KMG-IV): sequencing the most valuable type-strain genomes for metagenomic binning, comparative biology and taxonomic classification.</title>
        <authorList>
            <person name="Goeker M."/>
        </authorList>
    </citation>
    <scope>NUCLEOTIDE SEQUENCE [LARGE SCALE GENOMIC DNA]</scope>
    <source>
        <strain evidence="8 9">DSM 16500</strain>
    </source>
</reference>
<dbReference type="CDD" id="cd09988">
    <property type="entry name" value="Formimidoylglutamase"/>
    <property type="match status" value="1"/>
</dbReference>
<dbReference type="OrthoDB" id="9789727at2"/>
<evidence type="ECO:0000256" key="3">
    <source>
        <dbReference type="ARBA" id="ARBA00022808"/>
    </source>
</evidence>
<dbReference type="UniPathway" id="UPA00379">
    <property type="reaction ID" value="UER00552"/>
</dbReference>
<evidence type="ECO:0000256" key="7">
    <source>
        <dbReference type="PROSITE-ProRule" id="PRU00742"/>
    </source>
</evidence>
<dbReference type="SUPFAM" id="SSF52768">
    <property type="entry name" value="Arginase/deacetylase"/>
    <property type="match status" value="1"/>
</dbReference>
<comment type="similarity">
    <text evidence="5 7">Belongs to the arginase family.</text>
</comment>
<accession>A0A370GYL6</accession>
<gene>
    <name evidence="5" type="primary">hutG</name>
    <name evidence="8" type="ORF">C8D86_102131</name>
</gene>
<comment type="catalytic activity">
    <reaction evidence="5">
        <text>N-formimidoyl-L-glutamate + H2O = formamide + L-glutamate</text>
        <dbReference type="Rhea" id="RHEA:22492"/>
        <dbReference type="ChEBI" id="CHEBI:15377"/>
        <dbReference type="ChEBI" id="CHEBI:16397"/>
        <dbReference type="ChEBI" id="CHEBI:29985"/>
        <dbReference type="ChEBI" id="CHEBI:58928"/>
        <dbReference type="EC" id="3.5.3.8"/>
    </reaction>
</comment>
<dbReference type="GO" id="GO:0033389">
    <property type="term" value="P:putrescine biosynthetic process from arginine, via agmatine"/>
    <property type="evidence" value="ECO:0007669"/>
    <property type="project" value="TreeGrafter"/>
</dbReference>
<dbReference type="Pfam" id="PF00491">
    <property type="entry name" value="Arginase"/>
    <property type="match status" value="1"/>
</dbReference>
<dbReference type="PANTHER" id="PTHR11358">
    <property type="entry name" value="ARGINASE/AGMATINASE"/>
    <property type="match status" value="1"/>
</dbReference>
<comment type="function">
    <text evidence="5">Catalyzes the conversion of N-formimidoyl-L-glutamate to L-glutamate and formamide.</text>
</comment>
<comment type="cofactor">
    <cofactor evidence="5">
        <name>Mn(2+)</name>
        <dbReference type="ChEBI" id="CHEBI:29035"/>
    </cofactor>
    <text evidence="5">Binds 2 manganese ions per subunit.</text>
</comment>
<dbReference type="GO" id="GO:0019556">
    <property type="term" value="P:L-histidine catabolic process to glutamate and formamide"/>
    <property type="evidence" value="ECO:0007669"/>
    <property type="project" value="UniProtKB-UniRule"/>
</dbReference>
<proteinExistence type="inferred from homology"/>
<dbReference type="RefSeq" id="WP_114833504.1">
    <property type="nucleotide sequence ID" value="NZ_LR699114.1"/>
</dbReference>
<name>A0A370GYL6_9COXI</name>
<keyword evidence="2 5" id="KW-0378">Hydrolase</keyword>
<dbReference type="Gene3D" id="3.40.800.10">
    <property type="entry name" value="Ureohydrolase domain"/>
    <property type="match status" value="1"/>
</dbReference>
<evidence type="ECO:0000313" key="8">
    <source>
        <dbReference type="EMBL" id="RDI48701.1"/>
    </source>
</evidence>
<keyword evidence="3 5" id="KW-0369">Histidine metabolism</keyword>
<evidence type="ECO:0000256" key="5">
    <source>
        <dbReference type="HAMAP-Rule" id="MF_00737"/>
    </source>
</evidence>
<dbReference type="AlphaFoldDB" id="A0A370GYL6"/>
<dbReference type="GO" id="GO:0019557">
    <property type="term" value="P:L-histidine catabolic process to glutamate and formate"/>
    <property type="evidence" value="ECO:0007669"/>
    <property type="project" value="UniProtKB-UniPathway"/>
</dbReference>